<comment type="caution">
    <text evidence="4">The sequence shown here is derived from an EMBL/GenBank/DDBJ whole genome shotgun (WGS) entry which is preliminary data.</text>
</comment>
<dbReference type="PROSITE" id="PS51704">
    <property type="entry name" value="GP_PDE"/>
    <property type="match status" value="1"/>
</dbReference>
<proteinExistence type="predicted"/>
<evidence type="ECO:0000259" key="3">
    <source>
        <dbReference type="PROSITE" id="PS51704"/>
    </source>
</evidence>
<dbReference type="EMBL" id="JNBS01000580">
    <property type="protein sequence ID" value="OQS04653.1"/>
    <property type="molecule type" value="Genomic_DNA"/>
</dbReference>
<feature type="compositionally biased region" description="Polar residues" evidence="2">
    <location>
        <begin position="1022"/>
        <end position="1031"/>
    </location>
</feature>
<dbReference type="GO" id="GO:0008081">
    <property type="term" value="F:phosphoric diester hydrolase activity"/>
    <property type="evidence" value="ECO:0007669"/>
    <property type="project" value="InterPro"/>
</dbReference>
<accession>A0A1W0A2Z2</accession>
<dbReference type="OrthoDB" id="77894at2759"/>
<gene>
    <name evidence="4" type="ORF">THRCLA_20828</name>
</gene>
<evidence type="ECO:0000256" key="1">
    <source>
        <dbReference type="SAM" id="Coils"/>
    </source>
</evidence>
<keyword evidence="5" id="KW-1185">Reference proteome</keyword>
<evidence type="ECO:0000313" key="5">
    <source>
        <dbReference type="Proteomes" id="UP000243217"/>
    </source>
</evidence>
<organism evidence="4 5">
    <name type="scientific">Thraustotheca clavata</name>
    <dbReference type="NCBI Taxonomy" id="74557"/>
    <lineage>
        <taxon>Eukaryota</taxon>
        <taxon>Sar</taxon>
        <taxon>Stramenopiles</taxon>
        <taxon>Oomycota</taxon>
        <taxon>Saprolegniomycetes</taxon>
        <taxon>Saprolegniales</taxon>
        <taxon>Achlyaceae</taxon>
        <taxon>Thraustotheca</taxon>
    </lineage>
</organism>
<dbReference type="Proteomes" id="UP000243217">
    <property type="component" value="Unassembled WGS sequence"/>
</dbReference>
<dbReference type="InterPro" id="IPR017946">
    <property type="entry name" value="PLC-like_Pdiesterase_TIM-brl"/>
</dbReference>
<dbReference type="Gene3D" id="3.20.20.190">
    <property type="entry name" value="Phosphatidylinositol (PI) phosphodiesterase"/>
    <property type="match status" value="1"/>
</dbReference>
<dbReference type="Gene3D" id="3.40.50.880">
    <property type="match status" value="1"/>
</dbReference>
<feature type="domain" description="GP-PDE" evidence="3">
    <location>
        <begin position="508"/>
        <end position="817"/>
    </location>
</feature>
<feature type="region of interest" description="Disordered" evidence="2">
    <location>
        <begin position="1004"/>
        <end position="1031"/>
    </location>
</feature>
<dbReference type="SUPFAM" id="SSF52317">
    <property type="entry name" value="Class I glutamine amidotransferase-like"/>
    <property type="match status" value="1"/>
</dbReference>
<dbReference type="GO" id="GO:0006629">
    <property type="term" value="P:lipid metabolic process"/>
    <property type="evidence" value="ECO:0007669"/>
    <property type="project" value="InterPro"/>
</dbReference>
<evidence type="ECO:0000313" key="4">
    <source>
        <dbReference type="EMBL" id="OQS04653.1"/>
    </source>
</evidence>
<name>A0A1W0A2Z2_9STRA</name>
<feature type="coiled-coil region" evidence="1">
    <location>
        <begin position="147"/>
        <end position="177"/>
    </location>
</feature>
<dbReference type="Pfam" id="PF03009">
    <property type="entry name" value="GDPD"/>
    <property type="match status" value="1"/>
</dbReference>
<dbReference type="AlphaFoldDB" id="A0A1W0A2Z2"/>
<keyword evidence="1" id="KW-0175">Coiled coil</keyword>
<evidence type="ECO:0000256" key="2">
    <source>
        <dbReference type="SAM" id="MobiDB-lite"/>
    </source>
</evidence>
<sequence>MDQPFLHCGVLAMIEDGHNLINSIALSERVTNELEIMFEKGKVYLNDNHLYSNVVNQYTKFIDTRQKRIELWTERKQIIETKWLYFTFMARKYQKTFKPSIFYQEIKQNNKKDILDSNLLQYQIERYQLELTQRVYENNQTRKFQKASKLQQEKINLQRKKRQLHIARKRSENVQQRWEYLSVHLLRRCHLNRLHCIRLHRLESCYDQEFEDIEKTPYFTIAQNFVDTCIHQATLLAVWAIEMQGFDSPPQIILDSQFTTVLHLCMLLCPNPFGAQFGTMYQRYFAKECTDLNVAIEWKIFEVEHLEFPTLALDEWADGYFICGGPAPNLPESPPFWQSQLVEYLQYLIHHERRLGALGRGHCILAMALGGNIHQKVIPQSTWTILEDKILAVQTIKTQIRAIPALHGEYVASLDNPHIKSTINLPKGTFISKFKSKTILSFDGFPECGGFVFIMLSKFLQSHVQESNSPWPSGAQMVASKLIHHFLFYTIDRRSRTNILTQKLALRKMKIFACKSPLEFISDTNEYLNFVSQENVDAVVLQINLSRDNFPVVFPSAQLDKLTDLPTIFPSYLHTIPPKISISDLTLHELKLLSILHAYQHSNHLKSPRGLLNYDSSQTNRLQTLTNVLEHINRLNQKRIQNNGMELKLIFTFTEETIDDYIGFTIDRIALLWKVLTGALAVLDKPIVYLMSRDARFLKIIRKLRPLWHYIFIVPQKSNTEKYASVQEEAVAISHIADAILIPKSYHVLIPPYTHEGLNNLQESIIQVYHRNGVQIFVDFNDSQPTTLSLIKEHLLFRILCVDGVFITNPHTTHDSIRLWEAGHSYVDEVYIYLHESFLLLSALNQHEKLHRKQQVNLNAHHTYKMHSFKEASWIHGLRYVLNMDVLGISYELLNGMNINAEKERQVKANQRTVEKRGIQSAVATARQMTLGVTTPALLLQKVQRCRTRILGKRHHPNPTFNAIVPTSRPSFHVNTIPLPPVTKTSSHARKGFHNRFVMKQKGKGNQLHSQNGMIASPPQTPRDQQNGHFR</sequence>
<dbReference type="InterPro" id="IPR029062">
    <property type="entry name" value="Class_I_gatase-like"/>
</dbReference>
<dbReference type="SUPFAM" id="SSF51695">
    <property type="entry name" value="PLC-like phosphodiesterases"/>
    <property type="match status" value="1"/>
</dbReference>
<reference evidence="4 5" key="1">
    <citation type="journal article" date="2014" name="Genome Biol. Evol.">
        <title>The secreted proteins of Achlya hypogyna and Thraustotheca clavata identify the ancestral oomycete secretome and reveal gene acquisitions by horizontal gene transfer.</title>
        <authorList>
            <person name="Misner I."/>
            <person name="Blouin N."/>
            <person name="Leonard G."/>
            <person name="Richards T.A."/>
            <person name="Lane C.E."/>
        </authorList>
    </citation>
    <scope>NUCLEOTIDE SEQUENCE [LARGE SCALE GENOMIC DNA]</scope>
    <source>
        <strain evidence="4 5">ATCC 34112</strain>
    </source>
</reference>
<dbReference type="InterPro" id="IPR030395">
    <property type="entry name" value="GP_PDE_dom"/>
</dbReference>
<protein>
    <recommendedName>
        <fullName evidence="3">GP-PDE domain-containing protein</fullName>
    </recommendedName>
</protein>